<evidence type="ECO:0000313" key="1">
    <source>
        <dbReference type="EMBL" id="OKL50041.1"/>
    </source>
</evidence>
<keyword evidence="2" id="KW-1185">Reference proteome</keyword>
<sequence>MKQRIYGLETEYGVARLSSDPNWSVSAAVRQLFSGINYDSQASTFLGNGGRLYVDVGDHPEYATAECDSLRDLLVQDRAGDLMLSRRVRAFNEKHEDSGQSLRIFRNNLDAHGNSFGCHENYLVSREETAHLSDSFFSFLITRTLLTGAGAIMLPHQAARITRPRYVVSPRSQLLDAMLSSRSTSERPLINTRDQPLANPLQYRRVHVMAGDTNVSETATAMKIASTLLVLAALETGINWDDLSLANPLAALRTVGLDLEGGAELELADGRRMSAAQIQSEIIRRLGGVDAFGNLTADPTVTVAGKQWQEMTEAARTQDFSALARSVDWVAKGQLLDQYRSREGLAWTHPRLRELDWAYHDVSGSLRERLEKLGHLPRLTRDEDVESAVNFPPATTRAHARGTLIAAARRCHRDYRADWTGITVGSKGEVKADLPDPFEPLQSETATLVHRIESLG</sequence>
<proteinExistence type="predicted"/>
<dbReference type="GO" id="GO:0005524">
    <property type="term" value="F:ATP binding"/>
    <property type="evidence" value="ECO:0007669"/>
    <property type="project" value="TreeGrafter"/>
</dbReference>
<dbReference type="AlphaFoldDB" id="A0A1Q5PQZ0"/>
<dbReference type="STRING" id="156892.BM477_03910"/>
<dbReference type="EMBL" id="MPDM01000003">
    <property type="protein sequence ID" value="OKL50041.1"/>
    <property type="molecule type" value="Genomic_DNA"/>
</dbReference>
<name>A0A1Q5PQZ0_9ACTO</name>
<dbReference type="OrthoDB" id="9760627at2"/>
<dbReference type="InterPro" id="IPR004347">
    <property type="entry name" value="Pup_ligase/deamidase"/>
</dbReference>
<dbReference type="Proteomes" id="UP000186465">
    <property type="component" value="Unassembled WGS sequence"/>
</dbReference>
<dbReference type="PANTHER" id="PTHR42307">
    <property type="entry name" value="PUP DEAMIDASE/DEPUPYLASE"/>
    <property type="match status" value="1"/>
</dbReference>
<accession>A0A1Q5PQZ0</accession>
<evidence type="ECO:0008006" key="3">
    <source>
        <dbReference type="Google" id="ProtNLM"/>
    </source>
</evidence>
<dbReference type="GO" id="GO:0070490">
    <property type="term" value="P:protein pupylation"/>
    <property type="evidence" value="ECO:0007669"/>
    <property type="project" value="TreeGrafter"/>
</dbReference>
<protein>
    <recommendedName>
        <fullName evidence="3">Pup--protein ligase</fullName>
    </recommendedName>
</protein>
<reference evidence="2" key="1">
    <citation type="submission" date="2016-11" db="EMBL/GenBank/DDBJ databases">
        <title>Actinomyces gypaetusis sp. nov. isolated from Gypaetus barbatus in Qinghai Tibet Plateau China.</title>
        <authorList>
            <person name="Meng X."/>
        </authorList>
    </citation>
    <scope>NUCLEOTIDE SEQUENCE [LARGE SCALE GENOMIC DNA]</scope>
    <source>
        <strain evidence="2">DSM 15383</strain>
    </source>
</reference>
<comment type="caution">
    <text evidence="1">The sequence shown here is derived from an EMBL/GenBank/DDBJ whole genome shotgun (WGS) entry which is preliminary data.</text>
</comment>
<gene>
    <name evidence="1" type="ORF">BM477_03910</name>
</gene>
<dbReference type="PANTHER" id="PTHR42307:SF3">
    <property type="entry name" value="PUP--PROTEIN LIGASE"/>
    <property type="match status" value="1"/>
</dbReference>
<dbReference type="GO" id="GO:0019941">
    <property type="term" value="P:modification-dependent protein catabolic process"/>
    <property type="evidence" value="ECO:0007669"/>
    <property type="project" value="InterPro"/>
</dbReference>
<dbReference type="GO" id="GO:0010498">
    <property type="term" value="P:proteasomal protein catabolic process"/>
    <property type="evidence" value="ECO:0007669"/>
    <property type="project" value="InterPro"/>
</dbReference>
<organism evidence="1 2">
    <name type="scientific">Boudabousia marimammalium</name>
    <dbReference type="NCBI Taxonomy" id="156892"/>
    <lineage>
        <taxon>Bacteria</taxon>
        <taxon>Bacillati</taxon>
        <taxon>Actinomycetota</taxon>
        <taxon>Actinomycetes</taxon>
        <taxon>Actinomycetales</taxon>
        <taxon>Actinomycetaceae</taxon>
        <taxon>Boudabousia</taxon>
    </lineage>
</organism>
<evidence type="ECO:0000313" key="2">
    <source>
        <dbReference type="Proteomes" id="UP000186465"/>
    </source>
</evidence>
<dbReference type="Pfam" id="PF03136">
    <property type="entry name" value="Pup_ligase"/>
    <property type="match status" value="1"/>
</dbReference>
<dbReference type="RefSeq" id="WP_075361368.1">
    <property type="nucleotide sequence ID" value="NZ_MPDM01000003.1"/>
</dbReference>